<accession>A0A0A9FX44</accession>
<sequence>MHVAYKLQWFCRMGHDCIWGRFLTKGSLFYYIRSCSF</sequence>
<proteinExistence type="predicted"/>
<reference evidence="1" key="1">
    <citation type="submission" date="2014-09" db="EMBL/GenBank/DDBJ databases">
        <authorList>
            <person name="Magalhaes I.L.F."/>
            <person name="Oliveira U."/>
            <person name="Santos F.R."/>
            <person name="Vidigal T.H.D.A."/>
            <person name="Brescovit A.D."/>
            <person name="Santos A.J."/>
        </authorList>
    </citation>
    <scope>NUCLEOTIDE SEQUENCE</scope>
    <source>
        <tissue evidence="1">Shoot tissue taken approximately 20 cm above the soil surface</tissue>
    </source>
</reference>
<dbReference type="EMBL" id="GBRH01181059">
    <property type="protein sequence ID" value="JAE16837.1"/>
    <property type="molecule type" value="Transcribed_RNA"/>
</dbReference>
<evidence type="ECO:0000313" key="1">
    <source>
        <dbReference type="EMBL" id="JAE16837.1"/>
    </source>
</evidence>
<protein>
    <submittedName>
        <fullName evidence="1">Uncharacterized protein</fullName>
    </submittedName>
</protein>
<reference evidence="1" key="2">
    <citation type="journal article" date="2015" name="Data Brief">
        <title>Shoot transcriptome of the giant reed, Arundo donax.</title>
        <authorList>
            <person name="Barrero R.A."/>
            <person name="Guerrero F.D."/>
            <person name="Moolhuijzen P."/>
            <person name="Goolsby J.A."/>
            <person name="Tidwell J."/>
            <person name="Bellgard S.E."/>
            <person name="Bellgard M.I."/>
        </authorList>
    </citation>
    <scope>NUCLEOTIDE SEQUENCE</scope>
    <source>
        <tissue evidence="1">Shoot tissue taken approximately 20 cm above the soil surface</tissue>
    </source>
</reference>
<name>A0A0A9FX44_ARUDO</name>
<organism evidence="1">
    <name type="scientific">Arundo donax</name>
    <name type="common">Giant reed</name>
    <name type="synonym">Donax arundinaceus</name>
    <dbReference type="NCBI Taxonomy" id="35708"/>
    <lineage>
        <taxon>Eukaryota</taxon>
        <taxon>Viridiplantae</taxon>
        <taxon>Streptophyta</taxon>
        <taxon>Embryophyta</taxon>
        <taxon>Tracheophyta</taxon>
        <taxon>Spermatophyta</taxon>
        <taxon>Magnoliopsida</taxon>
        <taxon>Liliopsida</taxon>
        <taxon>Poales</taxon>
        <taxon>Poaceae</taxon>
        <taxon>PACMAD clade</taxon>
        <taxon>Arundinoideae</taxon>
        <taxon>Arundineae</taxon>
        <taxon>Arundo</taxon>
    </lineage>
</organism>
<dbReference type="AlphaFoldDB" id="A0A0A9FX44"/>